<feature type="coiled-coil region" evidence="1">
    <location>
        <begin position="17"/>
        <end position="44"/>
    </location>
</feature>
<accession>A0A930DZR6</accession>
<dbReference type="SUPFAM" id="SSF52540">
    <property type="entry name" value="P-loop containing nucleoside triphosphate hydrolases"/>
    <property type="match status" value="1"/>
</dbReference>
<dbReference type="EMBL" id="JABZRE010000002">
    <property type="protein sequence ID" value="MBF1306327.1"/>
    <property type="molecule type" value="Genomic_DNA"/>
</dbReference>
<organism evidence="2 3">
    <name type="scientific">Parvimonas micra</name>
    <dbReference type="NCBI Taxonomy" id="33033"/>
    <lineage>
        <taxon>Bacteria</taxon>
        <taxon>Bacillati</taxon>
        <taxon>Bacillota</taxon>
        <taxon>Tissierellia</taxon>
        <taxon>Tissierellales</taxon>
        <taxon>Peptoniphilaceae</taxon>
        <taxon>Parvimonas</taxon>
    </lineage>
</organism>
<evidence type="ECO:0000256" key="1">
    <source>
        <dbReference type="SAM" id="Coils"/>
    </source>
</evidence>
<gene>
    <name evidence="2" type="ORF">HXM94_00870</name>
</gene>
<comment type="caution">
    <text evidence="2">The sequence shown here is derived from an EMBL/GenBank/DDBJ whole genome shotgun (WGS) entry which is preliminary data.</text>
</comment>
<dbReference type="AlphaFoldDB" id="A0A930DZR6"/>
<evidence type="ECO:0000313" key="3">
    <source>
        <dbReference type="Proteomes" id="UP000758611"/>
    </source>
</evidence>
<dbReference type="Proteomes" id="UP000758611">
    <property type="component" value="Unassembled WGS sequence"/>
</dbReference>
<dbReference type="RefSeq" id="WP_278476828.1">
    <property type="nucleotide sequence ID" value="NZ_JABZRE010000002.1"/>
</dbReference>
<keyword evidence="1" id="KW-0175">Coiled coil</keyword>
<proteinExistence type="predicted"/>
<dbReference type="InterPro" id="IPR027417">
    <property type="entry name" value="P-loop_NTPase"/>
</dbReference>
<reference evidence="2" key="1">
    <citation type="submission" date="2020-04" db="EMBL/GenBank/DDBJ databases">
        <title>Deep metagenomics examines the oral microbiome during advanced dental caries in children, revealing novel taxa and co-occurrences with host molecules.</title>
        <authorList>
            <person name="Baker J.L."/>
            <person name="Morton J.T."/>
            <person name="Dinis M."/>
            <person name="Alvarez R."/>
            <person name="Tran N.C."/>
            <person name="Knight R."/>
            <person name="Edlund A."/>
        </authorList>
    </citation>
    <scope>NUCLEOTIDE SEQUENCE</scope>
    <source>
        <strain evidence="2">JCVI_23_bin.11</strain>
    </source>
</reference>
<evidence type="ECO:0000313" key="2">
    <source>
        <dbReference type="EMBL" id="MBF1306327.1"/>
    </source>
</evidence>
<sequence>MENPNLKNKINELESFLTIKNAELELFKNQLSEKREKINEINRESYNVTLARELLEHTSTEAREKGESILEEAVSEVLKIVFGDSYSVKLKTSIRGGTPSTEVYVIKRIGMQNEMISLDNEGGGLKEVLSLAFFVTVSRLTSSENAALVVMDEPTGAVSGGHAESTAEAISILTEYLEKPSIIITHEREFLPNLVEHVFYVEQGVDGVSRVEEL</sequence>
<name>A0A930DZR6_9FIRM</name>
<protein>
    <submittedName>
        <fullName evidence="2">Uncharacterized protein</fullName>
    </submittedName>
</protein>
<dbReference type="Gene3D" id="3.40.50.300">
    <property type="entry name" value="P-loop containing nucleotide triphosphate hydrolases"/>
    <property type="match status" value="1"/>
</dbReference>